<comment type="subcellular location">
    <subcellularLocation>
        <location evidence="1">Cell membrane</location>
        <topology evidence="1">Multi-pass membrane protein</topology>
    </subcellularLocation>
</comment>
<name>A0A8C4QA22_EPTBU</name>
<evidence type="ECO:0000256" key="7">
    <source>
        <dbReference type="ARBA" id="ARBA00022989"/>
    </source>
</evidence>
<feature type="transmembrane region" description="Helical" evidence="12">
    <location>
        <begin position="354"/>
        <end position="376"/>
    </location>
</feature>
<evidence type="ECO:0000313" key="13">
    <source>
        <dbReference type="Ensembl" id="ENSEBUP00000012350.1"/>
    </source>
</evidence>
<organism evidence="13 14">
    <name type="scientific">Eptatretus burgeri</name>
    <name type="common">Inshore hagfish</name>
    <dbReference type="NCBI Taxonomy" id="7764"/>
    <lineage>
        <taxon>Eukaryota</taxon>
        <taxon>Metazoa</taxon>
        <taxon>Chordata</taxon>
        <taxon>Craniata</taxon>
        <taxon>Vertebrata</taxon>
        <taxon>Cyclostomata</taxon>
        <taxon>Myxini</taxon>
        <taxon>Myxiniformes</taxon>
        <taxon>Myxinidae</taxon>
        <taxon>Eptatretinae</taxon>
        <taxon>Eptatretus</taxon>
    </lineage>
</organism>
<evidence type="ECO:0000256" key="12">
    <source>
        <dbReference type="SAM" id="Phobius"/>
    </source>
</evidence>
<evidence type="ECO:0000256" key="6">
    <source>
        <dbReference type="ARBA" id="ARBA00022781"/>
    </source>
</evidence>
<keyword evidence="9 12" id="KW-0472">Membrane</keyword>
<dbReference type="Ensembl" id="ENSEBUT00000012925.1">
    <property type="protein sequence ID" value="ENSEBUP00000012350.1"/>
    <property type="gene ID" value="ENSEBUG00000007865.1"/>
</dbReference>
<evidence type="ECO:0000313" key="14">
    <source>
        <dbReference type="Proteomes" id="UP000694388"/>
    </source>
</evidence>
<dbReference type="GeneTree" id="ENSGT00940000156691"/>
<feature type="region of interest" description="Disordered" evidence="11">
    <location>
        <begin position="1"/>
        <end position="20"/>
    </location>
</feature>
<evidence type="ECO:0000256" key="2">
    <source>
        <dbReference type="ARBA" id="ARBA00006513"/>
    </source>
</evidence>
<feature type="transmembrane region" description="Helical" evidence="12">
    <location>
        <begin position="499"/>
        <end position="517"/>
    </location>
</feature>
<keyword evidence="8" id="KW-0406">Ion transport</keyword>
<dbReference type="Proteomes" id="UP000694388">
    <property type="component" value="Unplaced"/>
</dbReference>
<dbReference type="PANTHER" id="PTHR21522">
    <property type="entry name" value="PROTON CHANNEL OTOP"/>
    <property type="match status" value="1"/>
</dbReference>
<evidence type="ECO:0000256" key="9">
    <source>
        <dbReference type="ARBA" id="ARBA00023136"/>
    </source>
</evidence>
<keyword evidence="4" id="KW-1003">Cell membrane</keyword>
<keyword evidence="7 12" id="KW-1133">Transmembrane helix</keyword>
<dbReference type="AlphaFoldDB" id="A0A8C4QA22"/>
<protein>
    <recommendedName>
        <fullName evidence="15">Otopetrin 2</fullName>
    </recommendedName>
</protein>
<dbReference type="InterPro" id="IPR004878">
    <property type="entry name" value="Otopetrin"/>
</dbReference>
<dbReference type="GO" id="GO:0005886">
    <property type="term" value="C:plasma membrane"/>
    <property type="evidence" value="ECO:0007669"/>
    <property type="project" value="UniProtKB-SubCell"/>
</dbReference>
<keyword evidence="3" id="KW-0813">Transport</keyword>
<evidence type="ECO:0000256" key="3">
    <source>
        <dbReference type="ARBA" id="ARBA00022448"/>
    </source>
</evidence>
<feature type="compositionally biased region" description="Polar residues" evidence="11">
    <location>
        <begin position="7"/>
        <end position="20"/>
    </location>
</feature>
<dbReference type="Pfam" id="PF03189">
    <property type="entry name" value="Otopetrin"/>
    <property type="match status" value="1"/>
</dbReference>
<comment type="similarity">
    <text evidence="2">Belongs to the otopetrin family.</text>
</comment>
<accession>A0A8C4QA22</accession>
<proteinExistence type="inferred from homology"/>
<reference evidence="13" key="2">
    <citation type="submission" date="2025-09" db="UniProtKB">
        <authorList>
            <consortium name="Ensembl"/>
        </authorList>
    </citation>
    <scope>IDENTIFICATION</scope>
</reference>
<evidence type="ECO:0000256" key="5">
    <source>
        <dbReference type="ARBA" id="ARBA00022692"/>
    </source>
</evidence>
<keyword evidence="6" id="KW-0375">Hydrogen ion transport</keyword>
<feature type="transmembrane region" description="Helical" evidence="12">
    <location>
        <begin position="111"/>
        <end position="133"/>
    </location>
</feature>
<feature type="transmembrane region" description="Helical" evidence="12">
    <location>
        <begin position="80"/>
        <end position="99"/>
    </location>
</feature>
<feature type="region of interest" description="Disordered" evidence="11">
    <location>
        <begin position="27"/>
        <end position="70"/>
    </location>
</feature>
<feature type="compositionally biased region" description="Pro residues" evidence="11">
    <location>
        <begin position="49"/>
        <end position="62"/>
    </location>
</feature>
<dbReference type="GO" id="GO:0015252">
    <property type="term" value="F:proton channel activity"/>
    <property type="evidence" value="ECO:0007669"/>
    <property type="project" value="InterPro"/>
</dbReference>
<feature type="transmembrane region" description="Helical" evidence="12">
    <location>
        <begin position="314"/>
        <end position="334"/>
    </location>
</feature>
<keyword evidence="14" id="KW-1185">Reference proteome</keyword>
<keyword evidence="10" id="KW-0407">Ion channel</keyword>
<reference evidence="13" key="1">
    <citation type="submission" date="2025-08" db="UniProtKB">
        <authorList>
            <consortium name="Ensembl"/>
        </authorList>
    </citation>
    <scope>IDENTIFICATION</scope>
</reference>
<evidence type="ECO:0000256" key="10">
    <source>
        <dbReference type="ARBA" id="ARBA00023303"/>
    </source>
</evidence>
<keyword evidence="5 12" id="KW-0812">Transmembrane</keyword>
<sequence length="569" mass="62894">ISGGPSGNMSESTTSLPCYDEMQNSIENSNYAMQEQRGKVENGLNSGPPAVPPSEVSPPSEPGGPRQPIKKNRVSMHLSALYAFNFVAFGSALKFAQIFDGKSTVSHKEVNLFLTIIMAISMVWMIVFSTCIARNHWYTTPKDHHAGALWLKGWFLCKLRISFKSLTCTSTLIQLVHRCLVHVHVCALECRFGLMHTVSTNILIWLHTIVDESLENIDSLTIVNGTDACTCDTDLCHIFHDGALYLHPFNIELSLFSSTMLFVMWRNIGETKEEDTEDHVKRGFEMNVVVMVAFSVQNGSSVTRPEALIMNYSFQMTVSIVMMLCTLAGLGMYHKDVPGMRRGKSIVRRIDVSLLVSVSGGPLLLGYFMAVAAAFAPNRRSPHFYIGNPYPSETEGQKPIRSPQASPSSILQHKCPDGQEGIEETASGSDSSTSEKETASTCVQTPAFQRRLEFAISEDYSQNTTCNGAYGAEVASTVVSMSSRPSSGYWSAVALKRCILKNISAFLLLSNMAMWILEAFGERSYTVSDFGQNFYGFTTWVLVINLTMPLGIFYRMHSVASLFEVFSTA</sequence>
<evidence type="ECO:0000256" key="1">
    <source>
        <dbReference type="ARBA" id="ARBA00004651"/>
    </source>
</evidence>
<feature type="transmembrane region" description="Helical" evidence="12">
    <location>
        <begin position="537"/>
        <end position="554"/>
    </location>
</feature>
<evidence type="ECO:0000256" key="8">
    <source>
        <dbReference type="ARBA" id="ARBA00023065"/>
    </source>
</evidence>
<evidence type="ECO:0008006" key="15">
    <source>
        <dbReference type="Google" id="ProtNLM"/>
    </source>
</evidence>
<dbReference type="PANTHER" id="PTHR21522:SF63">
    <property type="entry name" value="OTOPETRIN 1"/>
    <property type="match status" value="1"/>
</dbReference>
<evidence type="ECO:0000256" key="11">
    <source>
        <dbReference type="SAM" id="MobiDB-lite"/>
    </source>
</evidence>
<feature type="region of interest" description="Disordered" evidence="11">
    <location>
        <begin position="386"/>
        <end position="440"/>
    </location>
</feature>
<evidence type="ECO:0000256" key="4">
    <source>
        <dbReference type="ARBA" id="ARBA00022475"/>
    </source>
</evidence>